<keyword evidence="4" id="KW-1185">Reference proteome</keyword>
<evidence type="ECO:0000256" key="1">
    <source>
        <dbReference type="SAM" id="SignalP"/>
    </source>
</evidence>
<organism evidence="3 4">
    <name type="scientific">Roseibium album</name>
    <dbReference type="NCBI Taxonomy" id="311410"/>
    <lineage>
        <taxon>Bacteria</taxon>
        <taxon>Pseudomonadati</taxon>
        <taxon>Pseudomonadota</taxon>
        <taxon>Alphaproteobacteria</taxon>
        <taxon>Hyphomicrobiales</taxon>
        <taxon>Stappiaceae</taxon>
        <taxon>Roseibium</taxon>
    </lineage>
</organism>
<dbReference type="Gene3D" id="3.30.70.100">
    <property type="match status" value="1"/>
</dbReference>
<dbReference type="InterPro" id="IPR007138">
    <property type="entry name" value="ABM_dom"/>
</dbReference>
<protein>
    <recommendedName>
        <fullName evidence="2">ABM domain-containing protein</fullName>
    </recommendedName>
</protein>
<gene>
    <name evidence="3" type="ORF">LA5096_05565</name>
</gene>
<feature type="signal peptide" evidence="1">
    <location>
        <begin position="1"/>
        <end position="25"/>
    </location>
</feature>
<evidence type="ECO:0000313" key="3">
    <source>
        <dbReference type="EMBL" id="CTQ78320.1"/>
    </source>
</evidence>
<dbReference type="EMBL" id="CXWC01000015">
    <property type="protein sequence ID" value="CTQ78320.1"/>
    <property type="molecule type" value="Genomic_DNA"/>
</dbReference>
<feature type="chain" id="PRO_5009788159" description="ABM domain-containing protein" evidence="1">
    <location>
        <begin position="26"/>
        <end position="142"/>
    </location>
</feature>
<sequence>MVLRFLKTCATVLCLSVLIGTTARADVAFLVILKVPQANEDAFDALAEKMLDASKADEGLLIYEFARTGETVYGYERYTDDAAHERHQVLIKPFLPELIELAEFERIVTLTDISERSRPGFEAMGAEIGALIGGVAQGSLGD</sequence>
<dbReference type="RefSeq" id="WP_055119991.1">
    <property type="nucleotide sequence ID" value="NZ_CXWA01000009.1"/>
</dbReference>
<dbReference type="InterPro" id="IPR011008">
    <property type="entry name" value="Dimeric_a/b-barrel"/>
</dbReference>
<dbReference type="GeneID" id="97672809"/>
<reference evidence="4" key="1">
    <citation type="submission" date="2015-07" db="EMBL/GenBank/DDBJ databases">
        <authorList>
            <person name="Rodrigo-Torres Lidia"/>
            <person name="Arahal R.David."/>
        </authorList>
    </citation>
    <scope>NUCLEOTIDE SEQUENCE [LARGE SCALE GENOMIC DNA]</scope>
    <source>
        <strain evidence="4">CECT 5096</strain>
    </source>
</reference>
<dbReference type="AlphaFoldDB" id="A0A0M7AVR0"/>
<accession>A0A0M7AVR0</accession>
<dbReference type="Proteomes" id="UP000049983">
    <property type="component" value="Unassembled WGS sequence"/>
</dbReference>
<evidence type="ECO:0000313" key="4">
    <source>
        <dbReference type="Proteomes" id="UP000049983"/>
    </source>
</evidence>
<dbReference type="Pfam" id="PF03992">
    <property type="entry name" value="ABM"/>
    <property type="match status" value="1"/>
</dbReference>
<feature type="domain" description="ABM" evidence="2">
    <location>
        <begin position="33"/>
        <end position="88"/>
    </location>
</feature>
<dbReference type="SUPFAM" id="SSF54909">
    <property type="entry name" value="Dimeric alpha+beta barrel"/>
    <property type="match status" value="1"/>
</dbReference>
<name>A0A0M7AVR0_9HYPH</name>
<keyword evidence="1" id="KW-0732">Signal</keyword>
<dbReference type="STRING" id="311410.LA5095_04990"/>
<proteinExistence type="predicted"/>
<evidence type="ECO:0000259" key="2">
    <source>
        <dbReference type="Pfam" id="PF03992"/>
    </source>
</evidence>